<organism evidence="1 2">
    <name type="scientific">Polychaeton citri CBS 116435</name>
    <dbReference type="NCBI Taxonomy" id="1314669"/>
    <lineage>
        <taxon>Eukaryota</taxon>
        <taxon>Fungi</taxon>
        <taxon>Dikarya</taxon>
        <taxon>Ascomycota</taxon>
        <taxon>Pezizomycotina</taxon>
        <taxon>Dothideomycetes</taxon>
        <taxon>Dothideomycetidae</taxon>
        <taxon>Capnodiales</taxon>
        <taxon>Capnodiaceae</taxon>
        <taxon>Polychaeton</taxon>
    </lineage>
</organism>
<accession>A0A9P4Q8C3</accession>
<name>A0A9P4Q8C3_9PEZI</name>
<gene>
    <name evidence="1" type="ORF">K431DRAFT_44584</name>
</gene>
<dbReference type="AlphaFoldDB" id="A0A9P4Q8C3"/>
<protein>
    <submittedName>
        <fullName evidence="1">Uncharacterized protein</fullName>
    </submittedName>
</protein>
<proteinExistence type="predicted"/>
<keyword evidence="2" id="KW-1185">Reference proteome</keyword>
<dbReference type="EMBL" id="MU003782">
    <property type="protein sequence ID" value="KAF2722462.1"/>
    <property type="molecule type" value="Genomic_DNA"/>
</dbReference>
<dbReference type="Proteomes" id="UP000799441">
    <property type="component" value="Unassembled WGS sequence"/>
</dbReference>
<comment type="caution">
    <text evidence="1">The sequence shown here is derived from an EMBL/GenBank/DDBJ whole genome shotgun (WGS) entry which is preliminary data.</text>
</comment>
<reference evidence="1" key="1">
    <citation type="journal article" date="2020" name="Stud. Mycol.">
        <title>101 Dothideomycetes genomes: a test case for predicting lifestyles and emergence of pathogens.</title>
        <authorList>
            <person name="Haridas S."/>
            <person name="Albert R."/>
            <person name="Binder M."/>
            <person name="Bloem J."/>
            <person name="Labutti K."/>
            <person name="Salamov A."/>
            <person name="Andreopoulos B."/>
            <person name="Baker S."/>
            <person name="Barry K."/>
            <person name="Bills G."/>
            <person name="Bluhm B."/>
            <person name="Cannon C."/>
            <person name="Castanera R."/>
            <person name="Culley D."/>
            <person name="Daum C."/>
            <person name="Ezra D."/>
            <person name="Gonzalez J."/>
            <person name="Henrissat B."/>
            <person name="Kuo A."/>
            <person name="Liang C."/>
            <person name="Lipzen A."/>
            <person name="Lutzoni F."/>
            <person name="Magnuson J."/>
            <person name="Mondo S."/>
            <person name="Nolan M."/>
            <person name="Ohm R."/>
            <person name="Pangilinan J."/>
            <person name="Park H.-J."/>
            <person name="Ramirez L."/>
            <person name="Alfaro M."/>
            <person name="Sun H."/>
            <person name="Tritt A."/>
            <person name="Yoshinaga Y."/>
            <person name="Zwiers L.-H."/>
            <person name="Turgeon B."/>
            <person name="Goodwin S."/>
            <person name="Spatafora J."/>
            <person name="Crous P."/>
            <person name="Grigoriev I."/>
        </authorList>
    </citation>
    <scope>NUCLEOTIDE SEQUENCE</scope>
    <source>
        <strain evidence="1">CBS 116435</strain>
    </source>
</reference>
<evidence type="ECO:0000313" key="1">
    <source>
        <dbReference type="EMBL" id="KAF2722462.1"/>
    </source>
</evidence>
<sequence length="169" mass="18526">MRVATLMTANGHLFGVKGTVRYGTAEHQAYCSMLDNRCSAAAGWESYLDSGVRQWDSGDICQAALASSHQPIYISYTCADPASSSMKREKRAIGGLGLEGLSAPPWYSVQHSTLHHAVRTHCHDWREGGGGRECVDLDSGGDWRVPSAAQRGRRCVYSVLYYVCRPGQR</sequence>
<evidence type="ECO:0000313" key="2">
    <source>
        <dbReference type="Proteomes" id="UP000799441"/>
    </source>
</evidence>